<evidence type="ECO:0000256" key="10">
    <source>
        <dbReference type="ARBA" id="ARBA00023163"/>
    </source>
</evidence>
<protein>
    <recommendedName>
        <fullName evidence="3">DNA-directed RNA polymerase</fullName>
        <ecNumber evidence="3">2.7.7.6</ecNumber>
    </recommendedName>
</protein>
<evidence type="ECO:0000256" key="4">
    <source>
        <dbReference type="ARBA" id="ARBA00022478"/>
    </source>
</evidence>
<comment type="caution">
    <text evidence="14">The sequence shown here is derived from an EMBL/GenBank/DDBJ whole genome shotgun (WGS) entry which is preliminary data.</text>
</comment>
<dbReference type="SUPFAM" id="SSF64484">
    <property type="entry name" value="beta and beta-prime subunits of DNA dependent RNA-polymerase"/>
    <property type="match status" value="1"/>
</dbReference>
<keyword evidence="11" id="KW-0539">Nucleus</keyword>
<dbReference type="OrthoDB" id="10248617at2759"/>
<evidence type="ECO:0000313" key="15">
    <source>
        <dbReference type="Proteomes" id="UP000225706"/>
    </source>
</evidence>
<evidence type="ECO:0000256" key="9">
    <source>
        <dbReference type="ARBA" id="ARBA00022833"/>
    </source>
</evidence>
<reference evidence="15" key="1">
    <citation type="journal article" date="2017" name="bioRxiv">
        <title>Comparative analysis of the genomes of Stylophora pistillata and Acropora digitifera provides evidence for extensive differences between species of corals.</title>
        <authorList>
            <person name="Voolstra C.R."/>
            <person name="Li Y."/>
            <person name="Liew Y.J."/>
            <person name="Baumgarten S."/>
            <person name="Zoccola D."/>
            <person name="Flot J.-F."/>
            <person name="Tambutte S."/>
            <person name="Allemand D."/>
            <person name="Aranda M."/>
        </authorList>
    </citation>
    <scope>NUCLEOTIDE SEQUENCE [LARGE SCALE GENOMIC DNA]</scope>
</reference>
<dbReference type="STRING" id="50429.A0A2B4SWH3"/>
<dbReference type="InterPro" id="IPR037033">
    <property type="entry name" value="DNA-dir_RNAP_su2_hyb_sf"/>
</dbReference>
<dbReference type="GO" id="GO:0005634">
    <property type="term" value="C:nucleus"/>
    <property type="evidence" value="ECO:0007669"/>
    <property type="project" value="UniProtKB-SubCell"/>
</dbReference>
<dbReference type="GO" id="GO:0032549">
    <property type="term" value="F:ribonucleoside binding"/>
    <property type="evidence" value="ECO:0007669"/>
    <property type="project" value="InterPro"/>
</dbReference>
<comment type="subcellular location">
    <subcellularLocation>
        <location evidence="1">Nucleus</location>
    </subcellularLocation>
</comment>
<dbReference type="EMBL" id="LSMT01000014">
    <property type="protein sequence ID" value="PFX33220.1"/>
    <property type="molecule type" value="Genomic_DNA"/>
</dbReference>
<dbReference type="AlphaFoldDB" id="A0A2B4SWH3"/>
<dbReference type="FunFam" id="3.90.1800.10:FF:000004">
    <property type="entry name" value="DNA-directed RNA polymerase subunit beta"/>
    <property type="match status" value="1"/>
</dbReference>
<accession>A0A2B4SWH3</accession>
<evidence type="ECO:0000256" key="2">
    <source>
        <dbReference type="ARBA" id="ARBA00006835"/>
    </source>
</evidence>
<dbReference type="EC" id="2.7.7.6" evidence="3"/>
<keyword evidence="8" id="KW-0863">Zinc-finger</keyword>
<feature type="domain" description="RNA polymerase Rpb2" evidence="13">
    <location>
        <begin position="69"/>
        <end position="171"/>
    </location>
</feature>
<keyword evidence="10" id="KW-0804">Transcription</keyword>
<keyword evidence="9" id="KW-0862">Zinc</keyword>
<name>A0A2B4SWH3_STYPI</name>
<gene>
    <name evidence="14" type="primary">Polr1b</name>
    <name evidence="14" type="ORF">AWC38_SpisGene1866</name>
</gene>
<dbReference type="GO" id="GO:0000428">
    <property type="term" value="C:DNA-directed RNA polymerase complex"/>
    <property type="evidence" value="ECO:0007669"/>
    <property type="project" value="UniProtKB-KW"/>
</dbReference>
<dbReference type="Proteomes" id="UP000225706">
    <property type="component" value="Unassembled WGS sequence"/>
</dbReference>
<keyword evidence="6" id="KW-0548">Nucleotidyltransferase</keyword>
<evidence type="ECO:0000256" key="3">
    <source>
        <dbReference type="ARBA" id="ARBA00012418"/>
    </source>
</evidence>
<keyword evidence="5" id="KW-0808">Transferase</keyword>
<evidence type="ECO:0000256" key="5">
    <source>
        <dbReference type="ARBA" id="ARBA00022679"/>
    </source>
</evidence>
<evidence type="ECO:0000259" key="12">
    <source>
        <dbReference type="Pfam" id="PF00562"/>
    </source>
</evidence>
<evidence type="ECO:0000256" key="6">
    <source>
        <dbReference type="ARBA" id="ARBA00022695"/>
    </source>
</evidence>
<proteinExistence type="inferred from homology"/>
<dbReference type="GO" id="GO:0008270">
    <property type="term" value="F:zinc ion binding"/>
    <property type="evidence" value="ECO:0007669"/>
    <property type="project" value="UniProtKB-KW"/>
</dbReference>
<dbReference type="Gene3D" id="2.40.270.10">
    <property type="entry name" value="DNA-directed RNA polymerase, subunit 2, domain 6"/>
    <property type="match status" value="1"/>
</dbReference>
<evidence type="ECO:0000256" key="11">
    <source>
        <dbReference type="ARBA" id="ARBA00023242"/>
    </source>
</evidence>
<dbReference type="Pfam" id="PF04560">
    <property type="entry name" value="RNA_pol_Rpb2_7"/>
    <property type="match status" value="1"/>
</dbReference>
<organism evidence="14 15">
    <name type="scientific">Stylophora pistillata</name>
    <name type="common">Smooth cauliflower coral</name>
    <dbReference type="NCBI Taxonomy" id="50429"/>
    <lineage>
        <taxon>Eukaryota</taxon>
        <taxon>Metazoa</taxon>
        <taxon>Cnidaria</taxon>
        <taxon>Anthozoa</taxon>
        <taxon>Hexacorallia</taxon>
        <taxon>Scleractinia</taxon>
        <taxon>Astrocoeniina</taxon>
        <taxon>Pocilloporidae</taxon>
        <taxon>Stylophora</taxon>
    </lineage>
</organism>
<keyword evidence="15" id="KW-1185">Reference proteome</keyword>
<dbReference type="GO" id="GO:0003677">
    <property type="term" value="F:DNA binding"/>
    <property type="evidence" value="ECO:0007669"/>
    <property type="project" value="InterPro"/>
</dbReference>
<evidence type="ECO:0000259" key="13">
    <source>
        <dbReference type="Pfam" id="PF04560"/>
    </source>
</evidence>
<evidence type="ECO:0000313" key="14">
    <source>
        <dbReference type="EMBL" id="PFX33220.1"/>
    </source>
</evidence>
<keyword evidence="4 14" id="KW-0240">DNA-directed RNA polymerase</keyword>
<dbReference type="Gene3D" id="3.90.1800.10">
    <property type="entry name" value="RNA polymerase alpha subunit dimerisation domain"/>
    <property type="match status" value="1"/>
</dbReference>
<sequence>MTSFLKTPQSPLVRPVAHEELSIDNYALGTNAVVAVISYTVKILGNDNGTGLLQKASIKLRIQGRKRQGGIRFGEMERDALLAHGTSYLLQDRLMNCSDRTVGHVCTKCGSILSPLLEKPVDELAAAAAYRKRKWICKVCESSVHVQLLAFPYVFRYLVAELAGMNIKTCLQVKKVGT</sequence>
<dbReference type="GO" id="GO:0006351">
    <property type="term" value="P:DNA-templated transcription"/>
    <property type="evidence" value="ECO:0007669"/>
    <property type="project" value="InterPro"/>
</dbReference>
<evidence type="ECO:0000256" key="1">
    <source>
        <dbReference type="ARBA" id="ARBA00004123"/>
    </source>
</evidence>
<dbReference type="InterPro" id="IPR007120">
    <property type="entry name" value="DNA-dir_RNAP_su2_dom"/>
</dbReference>
<comment type="similarity">
    <text evidence="2">Belongs to the RNA polymerase beta chain family.</text>
</comment>
<evidence type="ECO:0000256" key="7">
    <source>
        <dbReference type="ARBA" id="ARBA00022723"/>
    </source>
</evidence>
<dbReference type="InterPro" id="IPR015712">
    <property type="entry name" value="DNA-dir_RNA_pol_su2"/>
</dbReference>
<dbReference type="InterPro" id="IPR007641">
    <property type="entry name" value="RNA_pol_Rpb2_7"/>
</dbReference>
<keyword evidence="7" id="KW-0479">Metal-binding</keyword>
<dbReference type="Pfam" id="PF00562">
    <property type="entry name" value="RNA_pol_Rpb2_6"/>
    <property type="match status" value="1"/>
</dbReference>
<dbReference type="GO" id="GO:0003899">
    <property type="term" value="F:DNA-directed RNA polymerase activity"/>
    <property type="evidence" value="ECO:0007669"/>
    <property type="project" value="UniProtKB-EC"/>
</dbReference>
<feature type="domain" description="DNA-directed RNA polymerase subunit 2 hybrid-binding" evidence="12">
    <location>
        <begin position="3"/>
        <end position="40"/>
    </location>
</feature>
<evidence type="ECO:0000256" key="8">
    <source>
        <dbReference type="ARBA" id="ARBA00022771"/>
    </source>
</evidence>
<dbReference type="PANTHER" id="PTHR20856">
    <property type="entry name" value="DNA-DIRECTED RNA POLYMERASE I SUBUNIT 2"/>
    <property type="match status" value="1"/>
</dbReference>